<keyword evidence="2 7" id="KW-0813">Transport</keyword>
<keyword evidence="3" id="KW-1003">Cell membrane</keyword>
<keyword evidence="5 7" id="KW-1133">Transmembrane helix</keyword>
<gene>
    <name evidence="9" type="ORF">J2W49_003831</name>
</gene>
<evidence type="ECO:0000259" key="8">
    <source>
        <dbReference type="PROSITE" id="PS50928"/>
    </source>
</evidence>
<evidence type="ECO:0000256" key="2">
    <source>
        <dbReference type="ARBA" id="ARBA00022448"/>
    </source>
</evidence>
<dbReference type="Proteomes" id="UP001265700">
    <property type="component" value="Unassembled WGS sequence"/>
</dbReference>
<evidence type="ECO:0000256" key="6">
    <source>
        <dbReference type="ARBA" id="ARBA00023136"/>
    </source>
</evidence>
<dbReference type="CDD" id="cd06261">
    <property type="entry name" value="TM_PBP2"/>
    <property type="match status" value="1"/>
</dbReference>
<evidence type="ECO:0000313" key="10">
    <source>
        <dbReference type="Proteomes" id="UP001265700"/>
    </source>
</evidence>
<dbReference type="EMBL" id="JAVDWU010000009">
    <property type="protein sequence ID" value="MDR7151855.1"/>
    <property type="molecule type" value="Genomic_DNA"/>
</dbReference>
<organism evidence="9 10">
    <name type="scientific">Hydrogenophaga palleronii</name>
    <dbReference type="NCBI Taxonomy" id="65655"/>
    <lineage>
        <taxon>Bacteria</taxon>
        <taxon>Pseudomonadati</taxon>
        <taxon>Pseudomonadota</taxon>
        <taxon>Betaproteobacteria</taxon>
        <taxon>Burkholderiales</taxon>
        <taxon>Comamonadaceae</taxon>
        <taxon>Hydrogenophaga</taxon>
    </lineage>
</organism>
<dbReference type="SUPFAM" id="SSF161098">
    <property type="entry name" value="MetI-like"/>
    <property type="match status" value="1"/>
</dbReference>
<evidence type="ECO:0000256" key="5">
    <source>
        <dbReference type="ARBA" id="ARBA00022989"/>
    </source>
</evidence>
<dbReference type="PANTHER" id="PTHR43386:SF25">
    <property type="entry name" value="PEPTIDE ABC TRANSPORTER PERMEASE PROTEIN"/>
    <property type="match status" value="1"/>
</dbReference>
<dbReference type="Pfam" id="PF00528">
    <property type="entry name" value="BPD_transp_1"/>
    <property type="match status" value="1"/>
</dbReference>
<feature type="transmembrane region" description="Helical" evidence="7">
    <location>
        <begin position="90"/>
        <end position="119"/>
    </location>
</feature>
<comment type="caution">
    <text evidence="9">The sequence shown here is derived from an EMBL/GenBank/DDBJ whole genome shotgun (WGS) entry which is preliminary data.</text>
</comment>
<evidence type="ECO:0000256" key="4">
    <source>
        <dbReference type="ARBA" id="ARBA00022692"/>
    </source>
</evidence>
<sequence>MSNAIQGSGQDGPVRSRWFRRLAHFGLTGWIGLAVVLFWAVAAIFGPSLLSQTGAADGGEVFAPISAAHWLGTDYLGRDMLARVIEGARYTVGVAFLATALASGSGTLLALLAAATGRWTDSVLSRVLDTLTAIPSKMFALLMVASFGTSVPMLIVMAAIIYTPGSYRIARSLAVNINALDYVTVARTRGEGTAYVMLNEILPNITGPMLADFGLRFVYVVLLLASMSFLGLGIQPPEADWGSLVRENIEALPDAGAAVIAPSIAIASLTIAVNLVIDNLPGRAARERGGR</sequence>
<dbReference type="PANTHER" id="PTHR43386">
    <property type="entry name" value="OLIGOPEPTIDE TRANSPORT SYSTEM PERMEASE PROTEIN APPC"/>
    <property type="match status" value="1"/>
</dbReference>
<evidence type="ECO:0000313" key="9">
    <source>
        <dbReference type="EMBL" id="MDR7151855.1"/>
    </source>
</evidence>
<dbReference type="InterPro" id="IPR050366">
    <property type="entry name" value="BP-dependent_transpt_permease"/>
</dbReference>
<protein>
    <submittedName>
        <fullName evidence="9">Peptide/nickel transport system permease protein</fullName>
    </submittedName>
</protein>
<feature type="transmembrane region" description="Helical" evidence="7">
    <location>
        <begin position="255"/>
        <end position="277"/>
    </location>
</feature>
<name>A0ABU1WRD5_9BURK</name>
<accession>A0ABU1WRD5</accession>
<dbReference type="RefSeq" id="WP_310320040.1">
    <property type="nucleotide sequence ID" value="NZ_JAVDWU010000009.1"/>
</dbReference>
<reference evidence="9 10" key="1">
    <citation type="submission" date="2023-07" db="EMBL/GenBank/DDBJ databases">
        <title>Sorghum-associated microbial communities from plants grown in Nebraska, USA.</title>
        <authorList>
            <person name="Schachtman D."/>
        </authorList>
    </citation>
    <scope>NUCLEOTIDE SEQUENCE [LARGE SCALE GENOMIC DNA]</scope>
    <source>
        <strain evidence="9 10">4249</strain>
    </source>
</reference>
<evidence type="ECO:0000256" key="1">
    <source>
        <dbReference type="ARBA" id="ARBA00004651"/>
    </source>
</evidence>
<keyword evidence="6 7" id="KW-0472">Membrane</keyword>
<dbReference type="InterPro" id="IPR035906">
    <property type="entry name" value="MetI-like_sf"/>
</dbReference>
<comment type="subcellular location">
    <subcellularLocation>
        <location evidence="1 7">Cell membrane</location>
        <topology evidence="1 7">Multi-pass membrane protein</topology>
    </subcellularLocation>
</comment>
<feature type="transmembrane region" description="Helical" evidence="7">
    <location>
        <begin position="22"/>
        <end position="45"/>
    </location>
</feature>
<comment type="similarity">
    <text evidence="7">Belongs to the binding-protein-dependent transport system permease family.</text>
</comment>
<keyword evidence="4 7" id="KW-0812">Transmembrane</keyword>
<dbReference type="InterPro" id="IPR000515">
    <property type="entry name" value="MetI-like"/>
</dbReference>
<dbReference type="Gene3D" id="1.10.3720.10">
    <property type="entry name" value="MetI-like"/>
    <property type="match status" value="1"/>
</dbReference>
<feature type="domain" description="ABC transmembrane type-1" evidence="8">
    <location>
        <begin position="88"/>
        <end position="277"/>
    </location>
</feature>
<dbReference type="PROSITE" id="PS50928">
    <property type="entry name" value="ABC_TM1"/>
    <property type="match status" value="1"/>
</dbReference>
<feature type="transmembrane region" description="Helical" evidence="7">
    <location>
        <begin position="139"/>
        <end position="162"/>
    </location>
</feature>
<evidence type="ECO:0000256" key="3">
    <source>
        <dbReference type="ARBA" id="ARBA00022475"/>
    </source>
</evidence>
<proteinExistence type="inferred from homology"/>
<keyword evidence="10" id="KW-1185">Reference proteome</keyword>
<evidence type="ECO:0000256" key="7">
    <source>
        <dbReference type="RuleBase" id="RU363032"/>
    </source>
</evidence>
<feature type="transmembrane region" description="Helical" evidence="7">
    <location>
        <begin position="217"/>
        <end position="235"/>
    </location>
</feature>